<dbReference type="EMBL" id="RCCJ01000001">
    <property type="protein sequence ID" value="RLJ70095.1"/>
    <property type="molecule type" value="Genomic_DNA"/>
</dbReference>
<reference evidence="1 2" key="1">
    <citation type="submission" date="2018-10" db="EMBL/GenBank/DDBJ databases">
        <title>Genomic Encyclopedia of Archaeal and Bacterial Type Strains, Phase II (KMG-II): from individual species to whole genera.</title>
        <authorList>
            <person name="Goeker M."/>
        </authorList>
    </citation>
    <scope>NUCLEOTIDE SEQUENCE [LARGE SCALE GENOMIC DNA]</scope>
    <source>
        <strain evidence="1 2">DSM 16510</strain>
    </source>
</reference>
<accession>A0A497XMJ3</accession>
<name>A0A497XMJ3_9AQUI</name>
<gene>
    <name evidence="1" type="ORF">BCF55_0359</name>
</gene>
<protein>
    <submittedName>
        <fullName evidence="1">Uncharacterized protein</fullName>
    </submittedName>
</protein>
<dbReference type="AlphaFoldDB" id="A0A497XMJ3"/>
<organism evidence="1 2">
    <name type="scientific">Hydrogenivirga caldilitoris</name>
    <dbReference type="NCBI Taxonomy" id="246264"/>
    <lineage>
        <taxon>Bacteria</taxon>
        <taxon>Pseudomonadati</taxon>
        <taxon>Aquificota</taxon>
        <taxon>Aquificia</taxon>
        <taxon>Aquificales</taxon>
        <taxon>Aquificaceae</taxon>
        <taxon>Hydrogenivirga</taxon>
    </lineage>
</organism>
<comment type="caution">
    <text evidence="1">The sequence shown here is derived from an EMBL/GenBank/DDBJ whole genome shotgun (WGS) entry which is preliminary data.</text>
</comment>
<dbReference type="Proteomes" id="UP000267841">
    <property type="component" value="Unassembled WGS sequence"/>
</dbReference>
<sequence length="111" mass="12588">MRITTATLLLVLTTFLGISSAQEKFIVSFGDGGFKSYELIDSTCYVYTVKYPKEEKRLPKIMNDLIVSSAINAQRQYSKKGNALINMRISWQIAGKELIIYQVCGDVVRRK</sequence>
<dbReference type="RefSeq" id="WP_245960371.1">
    <property type="nucleotide sequence ID" value="NZ_RCCJ01000001.1"/>
</dbReference>
<keyword evidence="2" id="KW-1185">Reference proteome</keyword>
<proteinExistence type="predicted"/>
<evidence type="ECO:0000313" key="2">
    <source>
        <dbReference type="Proteomes" id="UP000267841"/>
    </source>
</evidence>
<evidence type="ECO:0000313" key="1">
    <source>
        <dbReference type="EMBL" id="RLJ70095.1"/>
    </source>
</evidence>